<protein>
    <submittedName>
        <fullName evidence="3">Uncharacterized protein LOC106158568</fullName>
    </submittedName>
</protein>
<dbReference type="PANTHER" id="PTHR21580:SF28">
    <property type="entry name" value="BOREALIN N-TERMINAL DOMAIN-CONTAINING PROTEIN-RELATED"/>
    <property type="match status" value="1"/>
</dbReference>
<organism evidence="2 3">
    <name type="scientific">Lingula anatina</name>
    <name type="common">Brachiopod</name>
    <name type="synonym">Lingula unguis</name>
    <dbReference type="NCBI Taxonomy" id="7574"/>
    <lineage>
        <taxon>Eukaryota</taxon>
        <taxon>Metazoa</taxon>
        <taxon>Spiralia</taxon>
        <taxon>Lophotrochozoa</taxon>
        <taxon>Brachiopoda</taxon>
        <taxon>Linguliformea</taxon>
        <taxon>Lingulata</taxon>
        <taxon>Lingulida</taxon>
        <taxon>Linguloidea</taxon>
        <taxon>Lingulidae</taxon>
        <taxon>Lingula</taxon>
    </lineage>
</organism>
<proteinExistence type="predicted"/>
<evidence type="ECO:0000313" key="2">
    <source>
        <dbReference type="Proteomes" id="UP000085678"/>
    </source>
</evidence>
<reference evidence="3" key="1">
    <citation type="submission" date="2025-08" db="UniProtKB">
        <authorList>
            <consortium name="RefSeq"/>
        </authorList>
    </citation>
    <scope>IDENTIFICATION</scope>
    <source>
        <tissue evidence="3">Gonads</tissue>
    </source>
</reference>
<gene>
    <name evidence="3" type="primary">LOC106158568</name>
</gene>
<evidence type="ECO:0000313" key="3">
    <source>
        <dbReference type="RefSeq" id="XP_013390074.1"/>
    </source>
</evidence>
<dbReference type="InParanoid" id="A0A1S3HYC3"/>
<sequence>MNSIAEDEKDSTVIAGAAQKASGSLDGSKKLDKIITLKERFEDMKERRLLPRRRTAMGSYIVPPGEKPLTSLGDCNPSPSDYYPKDDLTKTTAPQVLIVGRTRPPKAKKCPGPADYDTSTDMEWRDKFISQKNKGRMCIYDIRSDAHINDSIGPSRYNSQYYNCGTMGPRYSVRAPVAVPGEPPNRLVQPVDTHGVNNPGPGYRPSSKYWGRGPEKSFGCSRKDKTEEGPGPAEYTVSDEYRGPAYSLAQRLPSPKQWKEATSTTDNPAPNAYDLGTTVGETVAISITGRPKTREVDDGPAPNMYTLPNIICQSPTAKTLAYRWFEIKEAPQPSPAHYSLTDTNLKRSPAYTCAKRTSGNCFLPYELFAPGPGSYDPNLKYTEYKAPAFSVRERAKSPKHQVPGPAHYSIKLLHKPDAKKAPGYTMAQRFEPPCSKVSPGPAAYSPKVKDEGPRYSMTKRHQFIKKFETPSPNAYRPKSSWKSRKGRGFGQPVTLKSRFSPYVYSGFCTNQLRDPVN</sequence>
<evidence type="ECO:0000256" key="1">
    <source>
        <dbReference type="SAM" id="MobiDB-lite"/>
    </source>
</evidence>
<dbReference type="OrthoDB" id="429991at2759"/>
<accession>A0A1S3HYC3</accession>
<dbReference type="InterPro" id="IPR010736">
    <property type="entry name" value="SHIPPO-rpt"/>
</dbReference>
<dbReference type="KEGG" id="lak:106158568"/>
<dbReference type="InterPro" id="IPR051291">
    <property type="entry name" value="CIMAP"/>
</dbReference>
<feature type="region of interest" description="Disordered" evidence="1">
    <location>
        <begin position="253"/>
        <end position="272"/>
    </location>
</feature>
<dbReference type="Proteomes" id="UP000085678">
    <property type="component" value="Unplaced"/>
</dbReference>
<dbReference type="GeneID" id="106158568"/>
<feature type="region of interest" description="Disordered" evidence="1">
    <location>
        <begin position="473"/>
        <end position="492"/>
    </location>
</feature>
<dbReference type="AlphaFoldDB" id="A0A1S3HYC3"/>
<dbReference type="PANTHER" id="PTHR21580">
    <property type="entry name" value="SHIPPO-1-RELATED"/>
    <property type="match status" value="1"/>
</dbReference>
<name>A0A1S3HYC3_LINAN</name>
<dbReference type="RefSeq" id="XP_013390074.1">
    <property type="nucleotide sequence ID" value="XM_013534620.1"/>
</dbReference>
<keyword evidence="2" id="KW-1185">Reference proteome</keyword>
<dbReference type="Pfam" id="PF07004">
    <property type="entry name" value="SHIPPO-rpt"/>
    <property type="match status" value="5"/>
</dbReference>
<feature type="region of interest" description="Disordered" evidence="1">
    <location>
        <begin position="182"/>
        <end position="238"/>
    </location>
</feature>